<comment type="cofactor">
    <cofactor evidence="8">
        <name>Zn(2+)</name>
        <dbReference type="ChEBI" id="CHEBI:29105"/>
    </cofactor>
</comment>
<keyword evidence="6 9" id="KW-0472">Membrane</keyword>
<keyword evidence="8" id="KW-0862">Zinc</keyword>
<dbReference type="Pfam" id="PF05875">
    <property type="entry name" value="Ceramidase"/>
    <property type="match status" value="1"/>
</dbReference>
<feature type="transmembrane region" description="Helical" evidence="9">
    <location>
        <begin position="42"/>
        <end position="60"/>
    </location>
</feature>
<feature type="binding site" evidence="7">
    <location>
        <position position="30"/>
    </location>
    <ligand>
        <name>Ca(2+)</name>
        <dbReference type="ChEBI" id="CHEBI:29108"/>
    </ligand>
</feature>
<evidence type="ECO:0000256" key="3">
    <source>
        <dbReference type="ARBA" id="ARBA00022692"/>
    </source>
</evidence>
<keyword evidence="7" id="KW-0479">Metal-binding</keyword>
<dbReference type="GO" id="GO:0046513">
    <property type="term" value="P:ceramide biosynthetic process"/>
    <property type="evidence" value="ECO:0007669"/>
    <property type="project" value="TreeGrafter"/>
</dbReference>
<feature type="binding site" evidence="8">
    <location>
        <position position="233"/>
    </location>
    <ligand>
        <name>Zn(2+)</name>
        <dbReference type="ChEBI" id="CHEBI:29105"/>
        <note>catalytic</note>
    </ligand>
</feature>
<evidence type="ECO:0000256" key="7">
    <source>
        <dbReference type="PIRSR" id="PIRSR608901-1"/>
    </source>
</evidence>
<dbReference type="GeneID" id="25794209"/>
<dbReference type="RefSeq" id="XP_013953181.1">
    <property type="nucleotide sequence ID" value="XM_014097706.1"/>
</dbReference>
<evidence type="ECO:0000256" key="8">
    <source>
        <dbReference type="PIRSR" id="PIRSR608901-2"/>
    </source>
</evidence>
<dbReference type="STRING" id="413071.G9N2S8"/>
<dbReference type="AlphaFoldDB" id="G9N2S8"/>
<keyword evidence="7" id="KW-0106">Calcium</keyword>
<dbReference type="GO" id="GO:0016811">
    <property type="term" value="F:hydrolase activity, acting on carbon-nitrogen (but not peptide) bonds, in linear amides"/>
    <property type="evidence" value="ECO:0007669"/>
    <property type="project" value="InterPro"/>
</dbReference>
<protein>
    <recommendedName>
        <fullName evidence="12">Alkaline ceramidase family protein</fullName>
    </recommendedName>
</protein>
<feature type="binding site" evidence="8">
    <location>
        <position position="237"/>
    </location>
    <ligand>
        <name>Zn(2+)</name>
        <dbReference type="ChEBI" id="CHEBI:29105"/>
        <note>catalytic</note>
    </ligand>
</feature>
<dbReference type="GO" id="GO:0046872">
    <property type="term" value="F:metal ion binding"/>
    <property type="evidence" value="ECO:0007669"/>
    <property type="project" value="UniProtKB-KW"/>
</dbReference>
<evidence type="ECO:0008006" key="12">
    <source>
        <dbReference type="Google" id="ProtNLM"/>
    </source>
</evidence>
<comment type="similarity">
    <text evidence="2">Belongs to the alkaline ceramidase family.</text>
</comment>
<evidence type="ECO:0000256" key="2">
    <source>
        <dbReference type="ARBA" id="ARBA00009780"/>
    </source>
</evidence>
<name>G9N2S8_HYPVG</name>
<dbReference type="GO" id="GO:0046514">
    <property type="term" value="P:ceramide catabolic process"/>
    <property type="evidence" value="ECO:0007669"/>
    <property type="project" value="TreeGrafter"/>
</dbReference>
<keyword evidence="5 9" id="KW-1133">Transmembrane helix</keyword>
<comment type="caution">
    <text evidence="10">The sequence shown here is derived from an EMBL/GenBank/DDBJ whole genome shotgun (WGS) entry which is preliminary data.</text>
</comment>
<dbReference type="OMA" id="PWAWLLE"/>
<evidence type="ECO:0000256" key="6">
    <source>
        <dbReference type="ARBA" id="ARBA00023136"/>
    </source>
</evidence>
<dbReference type="eggNOG" id="KOG2329">
    <property type="taxonomic scope" value="Eukaryota"/>
</dbReference>
<feature type="transmembrane region" description="Helical" evidence="9">
    <location>
        <begin position="72"/>
        <end position="93"/>
    </location>
</feature>
<dbReference type="PANTHER" id="PTHR46187">
    <property type="entry name" value="ALKALINE CERAMIDASE 3"/>
    <property type="match status" value="1"/>
</dbReference>
<gene>
    <name evidence="10" type="ORF">TRIVIDRAFT_43553</name>
</gene>
<dbReference type="PANTHER" id="PTHR46187:SF1">
    <property type="entry name" value="ALKALINE PHYTOCERAMIDASE"/>
    <property type="match status" value="1"/>
</dbReference>
<feature type="binding site" evidence="7">
    <location>
        <position position="41"/>
    </location>
    <ligand>
        <name>Ca(2+)</name>
        <dbReference type="ChEBI" id="CHEBI:29108"/>
    </ligand>
</feature>
<dbReference type="GO" id="GO:0005789">
    <property type="term" value="C:endoplasmic reticulum membrane"/>
    <property type="evidence" value="ECO:0007669"/>
    <property type="project" value="TreeGrafter"/>
</dbReference>
<organism evidence="10 11">
    <name type="scientific">Hypocrea virens (strain Gv29-8 / FGSC 10586)</name>
    <name type="common">Gliocladium virens</name>
    <name type="synonym">Trichoderma virens</name>
    <dbReference type="NCBI Taxonomy" id="413071"/>
    <lineage>
        <taxon>Eukaryota</taxon>
        <taxon>Fungi</taxon>
        <taxon>Dikarya</taxon>
        <taxon>Ascomycota</taxon>
        <taxon>Pezizomycotina</taxon>
        <taxon>Sordariomycetes</taxon>
        <taxon>Hypocreomycetidae</taxon>
        <taxon>Hypocreales</taxon>
        <taxon>Hypocreaceae</taxon>
        <taxon>Trichoderma</taxon>
    </lineage>
</organism>
<evidence type="ECO:0000256" key="4">
    <source>
        <dbReference type="ARBA" id="ARBA00022801"/>
    </source>
</evidence>
<proteinExistence type="inferred from homology"/>
<dbReference type="OrthoDB" id="187171at2759"/>
<dbReference type="EMBL" id="ABDF02000085">
    <property type="protein sequence ID" value="EHK18987.1"/>
    <property type="molecule type" value="Genomic_DNA"/>
</dbReference>
<evidence type="ECO:0000256" key="9">
    <source>
        <dbReference type="SAM" id="Phobius"/>
    </source>
</evidence>
<keyword evidence="11" id="KW-1185">Reference proteome</keyword>
<keyword evidence="3 9" id="KW-0812">Transmembrane</keyword>
<reference evidence="10 11" key="1">
    <citation type="journal article" date="2011" name="Genome Biol.">
        <title>Comparative genome sequence analysis underscores mycoparasitism as the ancestral life style of Trichoderma.</title>
        <authorList>
            <person name="Kubicek C.P."/>
            <person name="Herrera-Estrella A."/>
            <person name="Seidl-Seiboth V."/>
            <person name="Martinez D.A."/>
            <person name="Druzhinina I.S."/>
            <person name="Thon M."/>
            <person name="Zeilinger S."/>
            <person name="Casas-Flores S."/>
            <person name="Horwitz B.A."/>
            <person name="Mukherjee P.K."/>
            <person name="Mukherjee M."/>
            <person name="Kredics L."/>
            <person name="Alcaraz L.D."/>
            <person name="Aerts A."/>
            <person name="Antal Z."/>
            <person name="Atanasova L."/>
            <person name="Cervantes-Badillo M.G."/>
            <person name="Challacombe J."/>
            <person name="Chertkov O."/>
            <person name="McCluskey K."/>
            <person name="Coulpier F."/>
            <person name="Deshpande N."/>
            <person name="von Doehren H."/>
            <person name="Ebbole D.J."/>
            <person name="Esquivel-Naranjo E.U."/>
            <person name="Fekete E."/>
            <person name="Flipphi M."/>
            <person name="Glaser F."/>
            <person name="Gomez-Rodriguez E.Y."/>
            <person name="Gruber S."/>
            <person name="Han C."/>
            <person name="Henrissat B."/>
            <person name="Hermosa R."/>
            <person name="Hernandez-Onate M."/>
            <person name="Karaffa L."/>
            <person name="Kosti I."/>
            <person name="Le Crom S."/>
            <person name="Lindquist E."/>
            <person name="Lucas S."/>
            <person name="Luebeck M."/>
            <person name="Luebeck P.S."/>
            <person name="Margeot A."/>
            <person name="Metz B."/>
            <person name="Misra M."/>
            <person name="Nevalainen H."/>
            <person name="Omann M."/>
            <person name="Packer N."/>
            <person name="Perrone G."/>
            <person name="Uresti-Rivera E.E."/>
            <person name="Salamov A."/>
            <person name="Schmoll M."/>
            <person name="Seiboth B."/>
            <person name="Shapiro H."/>
            <person name="Sukno S."/>
            <person name="Tamayo-Ramos J.A."/>
            <person name="Tisch D."/>
            <person name="Wiest A."/>
            <person name="Wilkinson H.H."/>
            <person name="Zhang M."/>
            <person name="Coutinho P.M."/>
            <person name="Kenerley C.M."/>
            <person name="Monte E."/>
            <person name="Baker S.E."/>
            <person name="Grigoriev I.V."/>
        </authorList>
    </citation>
    <scope>NUCLEOTIDE SEQUENCE [LARGE SCALE GENOMIC DNA]</scope>
    <source>
        <strain evidence="11">Gv29-8 / FGSC 10586</strain>
    </source>
</reference>
<evidence type="ECO:0000256" key="5">
    <source>
        <dbReference type="ARBA" id="ARBA00022989"/>
    </source>
</evidence>
<dbReference type="VEuPathDB" id="FungiDB:TRIVIDRAFT_43553"/>
<dbReference type="Proteomes" id="UP000007115">
    <property type="component" value="Unassembled WGS sequence"/>
</dbReference>
<comment type="subcellular location">
    <subcellularLocation>
        <location evidence="1">Membrane</location>
        <topology evidence="1">Multi-pass membrane protein</topology>
    </subcellularLocation>
</comment>
<feature type="transmembrane region" description="Helical" evidence="9">
    <location>
        <begin position="150"/>
        <end position="166"/>
    </location>
</feature>
<feature type="binding site" evidence="8">
    <location>
        <position position="90"/>
    </location>
    <ligand>
        <name>Zn(2+)</name>
        <dbReference type="ChEBI" id="CHEBI:29105"/>
        <note>catalytic</note>
    </ligand>
</feature>
<dbReference type="InParanoid" id="G9N2S8"/>
<evidence type="ECO:0000256" key="1">
    <source>
        <dbReference type="ARBA" id="ARBA00004141"/>
    </source>
</evidence>
<feature type="transmembrane region" description="Helical" evidence="9">
    <location>
        <begin position="125"/>
        <end position="144"/>
    </location>
</feature>
<sequence length="265" mass="30516">MGHHNIRFDGDSYSLVGIWSPPSSRANFCEEDYSITLYLAEFINSLTNLAYVYFALQYMYGPGSRGILATKLDFMSISLLTLGVGSFLFHASLRQTLEFADEFSMLGLTWSMLQATLTTRQSSSYARFISISLAICFGTFSVFYLQSPSIIYQVIAFASSLLVVILRSQYLFHWIQPAFPRDKSRDWNWRTWKAISICLAGYVLWNIDLEYCAELRAIRKQVGLPWAWVFEFHGWWHVLTAVGAAQFMNVAREVREEVEHGQKRQ</sequence>
<keyword evidence="4" id="KW-0378">Hydrolase</keyword>
<dbReference type="HOGENOM" id="CLU_063293_1_0_1"/>
<evidence type="ECO:0000313" key="10">
    <source>
        <dbReference type="EMBL" id="EHK18987.1"/>
    </source>
</evidence>
<accession>G9N2S8</accession>
<evidence type="ECO:0000313" key="11">
    <source>
        <dbReference type="Proteomes" id="UP000007115"/>
    </source>
</evidence>
<dbReference type="InterPro" id="IPR008901">
    <property type="entry name" value="ACER"/>
</dbReference>